<organism evidence="1 2">
    <name type="scientific">Microtetraspora malaysiensis</name>
    <dbReference type="NCBI Taxonomy" id="161358"/>
    <lineage>
        <taxon>Bacteria</taxon>
        <taxon>Bacillati</taxon>
        <taxon>Actinomycetota</taxon>
        <taxon>Actinomycetes</taxon>
        <taxon>Streptosporangiales</taxon>
        <taxon>Streptosporangiaceae</taxon>
        <taxon>Microtetraspora</taxon>
    </lineage>
</organism>
<dbReference type="RefSeq" id="WP_387409447.1">
    <property type="nucleotide sequence ID" value="NZ_JBIASD010000004.1"/>
</dbReference>
<dbReference type="EMBL" id="JBIASD010000004">
    <property type="protein sequence ID" value="MFF3665451.1"/>
    <property type="molecule type" value="Genomic_DNA"/>
</dbReference>
<protein>
    <submittedName>
        <fullName evidence="1">Uncharacterized protein</fullName>
    </submittedName>
</protein>
<evidence type="ECO:0000313" key="1">
    <source>
        <dbReference type="EMBL" id="MFF3665451.1"/>
    </source>
</evidence>
<gene>
    <name evidence="1" type="ORF">ACFYXI_07635</name>
</gene>
<name>A0ABW6SKP3_9ACTN</name>
<reference evidence="1 2" key="1">
    <citation type="submission" date="2024-10" db="EMBL/GenBank/DDBJ databases">
        <title>The Natural Products Discovery Center: Release of the First 8490 Sequenced Strains for Exploring Actinobacteria Biosynthetic Diversity.</title>
        <authorList>
            <person name="Kalkreuter E."/>
            <person name="Kautsar S.A."/>
            <person name="Yang D."/>
            <person name="Bader C.D."/>
            <person name="Teijaro C.N."/>
            <person name="Fluegel L."/>
            <person name="Davis C.M."/>
            <person name="Simpson J.R."/>
            <person name="Lauterbach L."/>
            <person name="Steele A.D."/>
            <person name="Gui C."/>
            <person name="Meng S."/>
            <person name="Li G."/>
            <person name="Viehrig K."/>
            <person name="Ye F."/>
            <person name="Su P."/>
            <person name="Kiefer A.F."/>
            <person name="Nichols A."/>
            <person name="Cepeda A.J."/>
            <person name="Yan W."/>
            <person name="Fan B."/>
            <person name="Jiang Y."/>
            <person name="Adhikari A."/>
            <person name="Zheng C.-J."/>
            <person name="Schuster L."/>
            <person name="Cowan T.M."/>
            <person name="Smanski M.J."/>
            <person name="Chevrette M.G."/>
            <person name="De Carvalho L.P.S."/>
            <person name="Shen B."/>
        </authorList>
    </citation>
    <scope>NUCLEOTIDE SEQUENCE [LARGE SCALE GENOMIC DNA]</scope>
    <source>
        <strain evidence="1 2">NPDC002173</strain>
    </source>
</reference>
<sequence length="48" mass="5602">MSAERVPADQWSDDEWIRAMSELHPHAPVSAGEAVVYRWRVEEHREGQ</sequence>
<proteinExistence type="predicted"/>
<accession>A0ABW6SKP3</accession>
<evidence type="ECO:0000313" key="2">
    <source>
        <dbReference type="Proteomes" id="UP001602013"/>
    </source>
</evidence>
<comment type="caution">
    <text evidence="1">The sequence shown here is derived from an EMBL/GenBank/DDBJ whole genome shotgun (WGS) entry which is preliminary data.</text>
</comment>
<dbReference type="Proteomes" id="UP001602013">
    <property type="component" value="Unassembled WGS sequence"/>
</dbReference>
<keyword evidence="2" id="KW-1185">Reference proteome</keyword>